<dbReference type="Pfam" id="PF13102">
    <property type="entry name" value="Phage_int_SAM_5"/>
    <property type="match status" value="1"/>
</dbReference>
<evidence type="ECO:0000256" key="3">
    <source>
        <dbReference type="ARBA" id="ARBA00023172"/>
    </source>
</evidence>
<evidence type="ECO:0000313" key="5">
    <source>
        <dbReference type="EMBL" id="GAA4458798.1"/>
    </source>
</evidence>
<accession>A0ABP8MZL6</accession>
<dbReference type="Proteomes" id="UP001501175">
    <property type="component" value="Unassembled WGS sequence"/>
</dbReference>
<comment type="similarity">
    <text evidence="1">Belongs to the 'phage' integrase family.</text>
</comment>
<evidence type="ECO:0000256" key="1">
    <source>
        <dbReference type="ARBA" id="ARBA00008857"/>
    </source>
</evidence>
<keyword evidence="6" id="KW-1185">Reference proteome</keyword>
<protein>
    <submittedName>
        <fullName evidence="5">Site-specific integrase</fullName>
    </submittedName>
</protein>
<dbReference type="PROSITE" id="PS51898">
    <property type="entry name" value="TYR_RECOMBINASE"/>
    <property type="match status" value="1"/>
</dbReference>
<dbReference type="RefSeq" id="WP_345244834.1">
    <property type="nucleotide sequence ID" value="NZ_BAABHD010000030.1"/>
</dbReference>
<name>A0ABP8MZL6_9BACT</name>
<dbReference type="SUPFAM" id="SSF56349">
    <property type="entry name" value="DNA breaking-rejoining enzymes"/>
    <property type="match status" value="1"/>
</dbReference>
<dbReference type="InterPro" id="IPR013762">
    <property type="entry name" value="Integrase-like_cat_sf"/>
</dbReference>
<dbReference type="InterPro" id="IPR025269">
    <property type="entry name" value="SAM-like_dom"/>
</dbReference>
<evidence type="ECO:0000256" key="2">
    <source>
        <dbReference type="ARBA" id="ARBA00023125"/>
    </source>
</evidence>
<dbReference type="InterPro" id="IPR010998">
    <property type="entry name" value="Integrase_recombinase_N"/>
</dbReference>
<evidence type="ECO:0000313" key="6">
    <source>
        <dbReference type="Proteomes" id="UP001501175"/>
    </source>
</evidence>
<proteinExistence type="inferred from homology"/>
<feature type="domain" description="Tyr recombinase" evidence="4">
    <location>
        <begin position="218"/>
        <end position="412"/>
    </location>
</feature>
<reference evidence="6" key="1">
    <citation type="journal article" date="2019" name="Int. J. Syst. Evol. Microbiol.">
        <title>The Global Catalogue of Microorganisms (GCM) 10K type strain sequencing project: providing services to taxonomists for standard genome sequencing and annotation.</title>
        <authorList>
            <consortium name="The Broad Institute Genomics Platform"/>
            <consortium name="The Broad Institute Genome Sequencing Center for Infectious Disease"/>
            <person name="Wu L."/>
            <person name="Ma J."/>
        </authorList>
    </citation>
    <scope>NUCLEOTIDE SEQUENCE [LARGE SCALE GENOMIC DNA]</scope>
    <source>
        <strain evidence="6">JCM 17927</strain>
    </source>
</reference>
<sequence>MASVRLILYTHKTLRNGEHPILLSFIKDRKRKTISTGLSCKAELWDDATNLPNRRHPNRKELSGLLTQKLTEAHRQLIEFEGKENYQVKQITRKQPESEAKREVYVLTYLKEVRDELVRGNRIGNANIYRDLRNQLISFTNDKNFPFESVDVAFCNRFETYLRAKQCRETSISVYFRTLRAAFNKAISEGLVKVDAYPFSRNRSETHKFSVSRFDTSTQKRAVSREDIRKIEEYAAGTKRVQLAKDVFLFSFYVGGINFVDLAQLRWRNILTDENGNQRLLYIRQKTKGKFNIKLLPPAIAILSSYGKESGQDDDYIFPILHRNRHVTPMQIENRLCKLNRQINNDLKEIGRKKKINLPLTTYVARHSFATTLKKSGTPIAVISQLMGHDSEQTTRIYLDSFENEVLDDAVNALL</sequence>
<dbReference type="Gene3D" id="1.10.443.10">
    <property type="entry name" value="Intergrase catalytic core"/>
    <property type="match status" value="1"/>
</dbReference>
<dbReference type="Pfam" id="PF00589">
    <property type="entry name" value="Phage_integrase"/>
    <property type="match status" value="1"/>
</dbReference>
<dbReference type="PANTHER" id="PTHR30349:SF64">
    <property type="entry name" value="PROPHAGE INTEGRASE INTD-RELATED"/>
    <property type="match status" value="1"/>
</dbReference>
<dbReference type="EMBL" id="BAABHD010000030">
    <property type="protein sequence ID" value="GAA4458798.1"/>
    <property type="molecule type" value="Genomic_DNA"/>
</dbReference>
<dbReference type="InterPro" id="IPR035386">
    <property type="entry name" value="Arm-DNA-bind_5"/>
</dbReference>
<dbReference type="PANTHER" id="PTHR30349">
    <property type="entry name" value="PHAGE INTEGRASE-RELATED"/>
    <property type="match status" value="1"/>
</dbReference>
<keyword evidence="3" id="KW-0233">DNA recombination</keyword>
<evidence type="ECO:0000259" key="4">
    <source>
        <dbReference type="PROSITE" id="PS51898"/>
    </source>
</evidence>
<dbReference type="Pfam" id="PF17293">
    <property type="entry name" value="Arm-DNA-bind_5"/>
    <property type="match status" value="1"/>
</dbReference>
<keyword evidence="2" id="KW-0238">DNA-binding</keyword>
<organism evidence="5 6">
    <name type="scientific">Nibrella saemangeumensis</name>
    <dbReference type="NCBI Taxonomy" id="1084526"/>
    <lineage>
        <taxon>Bacteria</taxon>
        <taxon>Pseudomonadati</taxon>
        <taxon>Bacteroidota</taxon>
        <taxon>Cytophagia</taxon>
        <taxon>Cytophagales</taxon>
        <taxon>Spirosomataceae</taxon>
        <taxon>Nibrella</taxon>
    </lineage>
</organism>
<dbReference type="InterPro" id="IPR050090">
    <property type="entry name" value="Tyrosine_recombinase_XerCD"/>
</dbReference>
<dbReference type="CDD" id="cd01185">
    <property type="entry name" value="INTN1_C_like"/>
    <property type="match status" value="1"/>
</dbReference>
<dbReference type="InterPro" id="IPR002104">
    <property type="entry name" value="Integrase_catalytic"/>
</dbReference>
<gene>
    <name evidence="5" type="ORF">GCM10023189_31620</name>
</gene>
<dbReference type="Gene3D" id="1.10.150.130">
    <property type="match status" value="1"/>
</dbReference>
<comment type="caution">
    <text evidence="5">The sequence shown here is derived from an EMBL/GenBank/DDBJ whole genome shotgun (WGS) entry which is preliminary data.</text>
</comment>
<dbReference type="InterPro" id="IPR011010">
    <property type="entry name" value="DNA_brk_join_enz"/>
</dbReference>